<sequence length="257" mass="27428">MSSVFANVNKSSGATDGRQVIRIGVFIPADCQLLDAAGVDIFGSMSYEYLLAIQHLIPKAVIDSAPSMEIHYIGSVKAGESIPMTSNQSVVATNHYSDPEVAPGKLNIVYVPGPDPSANFPEGALEWLRQQGATEGVDILSVCTGIFLCGAAGLLNGKAVCGPRGMQEVIKEKGFGPKSMRGHELRWIQDGNFWSSGGVTNGNDLVAAYARANPKYFPRALVELICEQLDVGDRPQEYLKEMAMEKHIGDIIAASGA</sequence>
<dbReference type="SUPFAM" id="SSF52317">
    <property type="entry name" value="Class I glutamine amidotransferase-like"/>
    <property type="match status" value="1"/>
</dbReference>
<dbReference type="PANTHER" id="PTHR43130:SF7">
    <property type="entry name" value="DJ-1_PFPI DOMAIN-CONTAINING PROTEIN"/>
    <property type="match status" value="1"/>
</dbReference>
<dbReference type="InterPro" id="IPR052158">
    <property type="entry name" value="INH-QAR"/>
</dbReference>
<accession>A0A553I990</accession>
<evidence type="ECO:0000259" key="1">
    <source>
        <dbReference type="Pfam" id="PF01965"/>
    </source>
</evidence>
<feature type="domain" description="DJ-1/PfpI" evidence="1">
    <location>
        <begin position="66"/>
        <end position="207"/>
    </location>
</feature>
<evidence type="ECO:0000313" key="3">
    <source>
        <dbReference type="Proteomes" id="UP000319160"/>
    </source>
</evidence>
<organism evidence="2 3">
    <name type="scientific">Xylaria flabelliformis</name>
    <dbReference type="NCBI Taxonomy" id="2512241"/>
    <lineage>
        <taxon>Eukaryota</taxon>
        <taxon>Fungi</taxon>
        <taxon>Dikarya</taxon>
        <taxon>Ascomycota</taxon>
        <taxon>Pezizomycotina</taxon>
        <taxon>Sordariomycetes</taxon>
        <taxon>Xylariomycetidae</taxon>
        <taxon>Xylariales</taxon>
        <taxon>Xylariaceae</taxon>
        <taxon>Xylaria</taxon>
    </lineage>
</organism>
<name>A0A553I990_9PEZI</name>
<dbReference type="Proteomes" id="UP000319160">
    <property type="component" value="Unassembled WGS sequence"/>
</dbReference>
<dbReference type="InterPro" id="IPR029062">
    <property type="entry name" value="Class_I_gatase-like"/>
</dbReference>
<dbReference type="EMBL" id="VFLP01000009">
    <property type="protein sequence ID" value="TRX96769.1"/>
    <property type="molecule type" value="Genomic_DNA"/>
</dbReference>
<dbReference type="InterPro" id="IPR002818">
    <property type="entry name" value="DJ-1/PfpI"/>
</dbReference>
<comment type="caution">
    <text evidence="2">The sequence shown here is derived from an EMBL/GenBank/DDBJ whole genome shotgun (WGS) entry which is preliminary data.</text>
</comment>
<dbReference type="Gene3D" id="3.40.50.880">
    <property type="match status" value="1"/>
</dbReference>
<dbReference type="AlphaFoldDB" id="A0A553I990"/>
<evidence type="ECO:0000313" key="2">
    <source>
        <dbReference type="EMBL" id="TRX96769.1"/>
    </source>
</evidence>
<dbReference type="PANTHER" id="PTHR43130">
    <property type="entry name" value="ARAC-FAMILY TRANSCRIPTIONAL REGULATOR"/>
    <property type="match status" value="1"/>
</dbReference>
<gene>
    <name evidence="2" type="ORF">FHL15_002435</name>
</gene>
<keyword evidence="3" id="KW-1185">Reference proteome</keyword>
<dbReference type="Pfam" id="PF01965">
    <property type="entry name" value="DJ-1_PfpI"/>
    <property type="match status" value="1"/>
</dbReference>
<dbReference type="OrthoDB" id="543156at2759"/>
<protein>
    <recommendedName>
        <fullName evidence="1">DJ-1/PfpI domain-containing protein</fullName>
    </recommendedName>
</protein>
<proteinExistence type="predicted"/>
<reference evidence="3" key="1">
    <citation type="submission" date="2019-06" db="EMBL/GenBank/DDBJ databases">
        <title>Draft genome sequence of the griseofulvin-producing fungus Xylaria cubensis strain G536.</title>
        <authorList>
            <person name="Mead M.E."/>
            <person name="Raja H.A."/>
            <person name="Steenwyk J.L."/>
            <person name="Knowles S.L."/>
            <person name="Oberlies N.H."/>
            <person name="Rokas A."/>
        </authorList>
    </citation>
    <scope>NUCLEOTIDE SEQUENCE [LARGE SCALE GENOMIC DNA]</scope>
    <source>
        <strain evidence="3">G536</strain>
    </source>
</reference>